<protein>
    <submittedName>
        <fullName evidence="2">Protein tyrosine phosphatase</fullName>
    </submittedName>
</protein>
<dbReference type="EMBL" id="AP014704">
    <property type="protein sequence ID" value="BAQ47005.1"/>
    <property type="molecule type" value="Genomic_DNA"/>
</dbReference>
<dbReference type="Pfam" id="PF22741">
    <property type="entry name" value="PTP-NADK"/>
    <property type="match status" value="1"/>
</dbReference>
<evidence type="ECO:0000313" key="3">
    <source>
        <dbReference type="Proteomes" id="UP000061432"/>
    </source>
</evidence>
<dbReference type="InterPro" id="IPR029021">
    <property type="entry name" value="Prot-tyrosine_phosphatase-like"/>
</dbReference>
<name>A0A0C6FV19_9HYPH</name>
<dbReference type="OrthoDB" id="9814896at2"/>
<dbReference type="RefSeq" id="WP_060848024.1">
    <property type="nucleotide sequence ID" value="NZ_AP014704.1"/>
</dbReference>
<evidence type="ECO:0000313" key="2">
    <source>
        <dbReference type="EMBL" id="BAQ47005.1"/>
    </source>
</evidence>
<evidence type="ECO:0000259" key="1">
    <source>
        <dbReference type="PROSITE" id="PS50056"/>
    </source>
</evidence>
<dbReference type="Proteomes" id="UP000061432">
    <property type="component" value="Chromosome"/>
</dbReference>
<dbReference type="Gene3D" id="3.90.190.10">
    <property type="entry name" value="Protein tyrosine phosphatase superfamily"/>
    <property type="match status" value="1"/>
</dbReference>
<sequence>MLNRFLPPETRYARRMARIARWEQPIAGPGGRLRAWANMLLVDHGVFRLAYLNRHRIGRGMVWRSAQPGPHDLAWFRRQGVRTIISLRGGREHGSWQLQREACEREGLALVEFVMRSREAPDKATLLAARDFFAGLAYPAVLHCKSGADRAGLAAALYLILHEGRPVREAARQLSAKFGHFRFAKTGILDAFFERYLTEGEPKGLSFLDWVEHHYDPEALKRDFRTGVWSDLLVDRLLRRE</sequence>
<reference evidence="2 3" key="1">
    <citation type="journal article" date="2015" name="Genome Announc.">
        <title>Complete Genome Sequence of Methylobacterium aquaticum Strain 22A, Isolated from Racomitrium japonicum Moss.</title>
        <authorList>
            <person name="Tani A."/>
            <person name="Ogura Y."/>
            <person name="Hayashi T."/>
            <person name="Kimbara K."/>
        </authorList>
    </citation>
    <scope>NUCLEOTIDE SEQUENCE [LARGE SCALE GENOMIC DNA]</scope>
    <source>
        <strain evidence="2 3">MA-22A</strain>
    </source>
</reference>
<reference evidence="3" key="2">
    <citation type="submission" date="2015-01" db="EMBL/GenBank/DDBJ databases">
        <title>Complete genome sequence of Methylobacterium aquaticum strain 22A.</title>
        <authorList>
            <person name="Tani A."/>
            <person name="Ogura Y."/>
            <person name="Hayashi T."/>
        </authorList>
    </citation>
    <scope>NUCLEOTIDE SEQUENCE [LARGE SCALE GENOMIC DNA]</scope>
    <source>
        <strain evidence="3">MA-22A</strain>
    </source>
</reference>
<gene>
    <name evidence="2" type="ORF">Maq22A_c19745</name>
</gene>
<dbReference type="KEGG" id="maqu:Maq22A_c19745"/>
<dbReference type="InterPro" id="IPR000387">
    <property type="entry name" value="Tyr_Pase_dom"/>
</dbReference>
<accession>A0A0C6FV19</accession>
<dbReference type="STRING" id="270351.Maq22A_c19745"/>
<dbReference type="PROSITE" id="PS50056">
    <property type="entry name" value="TYR_PHOSPHATASE_2"/>
    <property type="match status" value="1"/>
</dbReference>
<dbReference type="InterPro" id="IPR055214">
    <property type="entry name" value="PTP-NADK"/>
</dbReference>
<dbReference type="AlphaFoldDB" id="A0A0C6FV19"/>
<dbReference type="PATRIC" id="fig|270351.10.peg.3810"/>
<organism evidence="2 3">
    <name type="scientific">Methylobacterium aquaticum</name>
    <dbReference type="NCBI Taxonomy" id="270351"/>
    <lineage>
        <taxon>Bacteria</taxon>
        <taxon>Pseudomonadati</taxon>
        <taxon>Pseudomonadota</taxon>
        <taxon>Alphaproteobacteria</taxon>
        <taxon>Hyphomicrobiales</taxon>
        <taxon>Methylobacteriaceae</taxon>
        <taxon>Methylobacterium</taxon>
    </lineage>
</organism>
<dbReference type="SUPFAM" id="SSF52799">
    <property type="entry name" value="(Phosphotyrosine protein) phosphatases II"/>
    <property type="match status" value="1"/>
</dbReference>
<proteinExistence type="predicted"/>
<feature type="domain" description="Tyrosine specific protein phosphatases" evidence="1">
    <location>
        <begin position="111"/>
        <end position="196"/>
    </location>
</feature>